<gene>
    <name evidence="2" type="primary">cpaB</name>
    <name evidence="2" type="ORF">ACFQGD_19185</name>
</gene>
<dbReference type="InterPro" id="IPR031571">
    <property type="entry name" value="RcpC_dom"/>
</dbReference>
<dbReference type="RefSeq" id="WP_345390019.1">
    <property type="nucleotide sequence ID" value="NZ_BAABLA010000003.1"/>
</dbReference>
<dbReference type="EMBL" id="JBHSXX010000001">
    <property type="protein sequence ID" value="MFC6869270.1"/>
    <property type="molecule type" value="Genomic_DNA"/>
</dbReference>
<dbReference type="CDD" id="cd11614">
    <property type="entry name" value="SAF_CpaB_FlgA_like"/>
    <property type="match status" value="1"/>
</dbReference>
<evidence type="ECO:0000313" key="3">
    <source>
        <dbReference type="Proteomes" id="UP001596337"/>
    </source>
</evidence>
<accession>A0ABW2C3S4</accession>
<sequence length="255" mass="26794">MNRRIVAIIVAVLLAVVGTTAVLIYVNNADARAIEGKEPVPVLVAEESIPAGTSAEDAKALLRAENMPAESVPSDVLGSIDADIEELVTSAPLAPGQLLTRSVLVDRSVQESIALPKGKLAVTIPVEAGSQGDEQLTSGLHVAVFDTFTVEQGAGPGFIPSGEKLMFKKGNNHATRLLLPKVEVIDVVAEKSRDEERSASGFGKYLVTVAVSQQEAEKLIHALNTGTVSLAQVNDDSKVKPGRGVDNRNLFNKGA</sequence>
<evidence type="ECO:0000259" key="1">
    <source>
        <dbReference type="SMART" id="SM00858"/>
    </source>
</evidence>
<dbReference type="InterPro" id="IPR013974">
    <property type="entry name" value="SAF"/>
</dbReference>
<name>A0ABW2C3S4_9PSEU</name>
<comment type="caution">
    <text evidence="2">The sequence shown here is derived from an EMBL/GenBank/DDBJ whole genome shotgun (WGS) entry which is preliminary data.</text>
</comment>
<feature type="domain" description="SAF" evidence="1">
    <location>
        <begin position="40"/>
        <end position="105"/>
    </location>
</feature>
<proteinExistence type="predicted"/>
<dbReference type="Proteomes" id="UP001596337">
    <property type="component" value="Unassembled WGS sequence"/>
</dbReference>
<protein>
    <submittedName>
        <fullName evidence="2">Flp pilus assembly protein CpaB</fullName>
    </submittedName>
</protein>
<dbReference type="NCBIfam" id="TIGR03177">
    <property type="entry name" value="pilus_cpaB"/>
    <property type="match status" value="1"/>
</dbReference>
<keyword evidence="3" id="KW-1185">Reference proteome</keyword>
<dbReference type="InterPro" id="IPR017592">
    <property type="entry name" value="Pilus_assmbl_Flp-typ_CpaB"/>
</dbReference>
<evidence type="ECO:0000313" key="2">
    <source>
        <dbReference type="EMBL" id="MFC6869270.1"/>
    </source>
</evidence>
<reference evidence="3" key="1">
    <citation type="journal article" date="2019" name="Int. J. Syst. Evol. Microbiol.">
        <title>The Global Catalogue of Microorganisms (GCM) 10K type strain sequencing project: providing services to taxonomists for standard genome sequencing and annotation.</title>
        <authorList>
            <consortium name="The Broad Institute Genomics Platform"/>
            <consortium name="The Broad Institute Genome Sequencing Center for Infectious Disease"/>
            <person name="Wu L."/>
            <person name="Ma J."/>
        </authorList>
    </citation>
    <scope>NUCLEOTIDE SEQUENCE [LARGE SCALE GENOMIC DNA]</scope>
    <source>
        <strain evidence="3">KCTC 32255</strain>
    </source>
</reference>
<dbReference type="Pfam" id="PF16976">
    <property type="entry name" value="RcpC"/>
    <property type="match status" value="1"/>
</dbReference>
<dbReference type="SMART" id="SM00858">
    <property type="entry name" value="SAF"/>
    <property type="match status" value="1"/>
</dbReference>
<organism evidence="2 3">
    <name type="scientific">Haloechinothrix salitolerans</name>
    <dbReference type="NCBI Taxonomy" id="926830"/>
    <lineage>
        <taxon>Bacteria</taxon>
        <taxon>Bacillati</taxon>
        <taxon>Actinomycetota</taxon>
        <taxon>Actinomycetes</taxon>
        <taxon>Pseudonocardiales</taxon>
        <taxon>Pseudonocardiaceae</taxon>
        <taxon>Haloechinothrix</taxon>
    </lineage>
</organism>